<protein>
    <recommendedName>
        <fullName evidence="5">Apple domain-containing protein</fullName>
    </recommendedName>
</protein>
<keyword evidence="2" id="KW-0732">Signal</keyword>
<feature type="signal peptide" evidence="2">
    <location>
        <begin position="1"/>
        <end position="25"/>
    </location>
</feature>
<dbReference type="EMBL" id="LSRX01000199">
    <property type="protein sequence ID" value="OLQ04870.1"/>
    <property type="molecule type" value="Genomic_DNA"/>
</dbReference>
<proteinExistence type="predicted"/>
<comment type="caution">
    <text evidence="3">The sequence shown here is derived from an EMBL/GenBank/DDBJ whole genome shotgun (WGS) entry which is preliminary data.</text>
</comment>
<accession>A0A1Q9EBQ9</accession>
<name>A0A1Q9EBQ9_SYMMI</name>
<evidence type="ECO:0000313" key="4">
    <source>
        <dbReference type="Proteomes" id="UP000186817"/>
    </source>
</evidence>
<keyword evidence="1" id="KW-0175">Coiled coil</keyword>
<dbReference type="AlphaFoldDB" id="A0A1Q9EBQ9"/>
<evidence type="ECO:0000256" key="1">
    <source>
        <dbReference type="SAM" id="Coils"/>
    </source>
</evidence>
<sequence length="871" mass="93112">MAIPSLPFMIFQAALLSFLASSSAPQECNVSPKETPPGAAMGTGLLQTKPAALALEKTGFEESMLKAMGKLEEELKDLKAKDTGLVEELAELKNEDAGLKEVPTMPHGRPDLPGIFAQHQNASERRSSCKKPTGSPLASLVGGNISDASEQKAKKVEGVFHIFPGKKCRGSPFTVDRDASCDGFTGLSVEQCQKKCADSAKAPNCPQKTCGGAVSFESGWCHLWEECSESELVDSSPATAIIPKAGCPRGEVKLFDFQPAGATQSCCKQACAGCAYFSGNACQRCAGGFILREGQCTACTSSGGWLSVDGKSCMQLAAGDCSDEKVRGQSSNEACCQCGGGVVTPTPFSYPNSRWSLDSNIVLKPEPRTALRYTVDSKCELAAHNLTMDSSTGEISYMAGRAKNQAIPKPFMPQETGQTPASSVTLLFHDDSEEKLPLTTGSGWSKFELGCAPEVSWLSIVASTGALRYAAPSGATGGVSVADDILFGQDGAVCVVTAWQTHKKHQTTFVAIRPRPWPTLQYDLDAVAVSVGEDLHPLNPRPHKEQGLMKPWAFSMACDVSGAASSTRFTYDRILNMGLLDGHPILDISPDGAITVAPARTLSELFDALSVSGSQRKVETTLTIVVQDTVCWVPQNIKGTGLPHASADTEAKCRSQCRADETCANYKFEGQCMRYDARSDGNPVTVVAKVTNCTNEGTCMKVTHSEWYLAGTYCPLGRDAVLGGIVYLREHVTQQDMVYLREGSSGGCGANEWALMAPSSADFIDKALGLFELRGTRHACISSSSLEHSLSWCATKALAWIEEQEEDEEGQPALVLDDPGTAQPADFWLHPCDCAPDAWGADLPVDAQMYEQLPVAWRGVGHGAILLWVRD</sequence>
<organism evidence="3 4">
    <name type="scientific">Symbiodinium microadriaticum</name>
    <name type="common">Dinoflagellate</name>
    <name type="synonym">Zooxanthella microadriatica</name>
    <dbReference type="NCBI Taxonomy" id="2951"/>
    <lineage>
        <taxon>Eukaryota</taxon>
        <taxon>Sar</taxon>
        <taxon>Alveolata</taxon>
        <taxon>Dinophyceae</taxon>
        <taxon>Suessiales</taxon>
        <taxon>Symbiodiniaceae</taxon>
        <taxon>Symbiodinium</taxon>
    </lineage>
</organism>
<reference evidence="3 4" key="1">
    <citation type="submission" date="2016-02" db="EMBL/GenBank/DDBJ databases">
        <title>Genome analysis of coral dinoflagellate symbionts highlights evolutionary adaptations to a symbiotic lifestyle.</title>
        <authorList>
            <person name="Aranda M."/>
            <person name="Li Y."/>
            <person name="Liew Y.J."/>
            <person name="Baumgarten S."/>
            <person name="Simakov O."/>
            <person name="Wilson M."/>
            <person name="Piel J."/>
            <person name="Ashoor H."/>
            <person name="Bougouffa S."/>
            <person name="Bajic V.B."/>
            <person name="Ryu T."/>
            <person name="Ravasi T."/>
            <person name="Bayer T."/>
            <person name="Micklem G."/>
            <person name="Kim H."/>
            <person name="Bhak J."/>
            <person name="Lajeunesse T.C."/>
            <person name="Voolstra C.R."/>
        </authorList>
    </citation>
    <scope>NUCLEOTIDE SEQUENCE [LARGE SCALE GENOMIC DNA]</scope>
    <source>
        <strain evidence="3 4">CCMP2467</strain>
    </source>
</reference>
<evidence type="ECO:0000256" key="2">
    <source>
        <dbReference type="SAM" id="SignalP"/>
    </source>
</evidence>
<feature type="coiled-coil region" evidence="1">
    <location>
        <begin position="61"/>
        <end position="95"/>
    </location>
</feature>
<evidence type="ECO:0008006" key="5">
    <source>
        <dbReference type="Google" id="ProtNLM"/>
    </source>
</evidence>
<evidence type="ECO:0000313" key="3">
    <source>
        <dbReference type="EMBL" id="OLQ04870.1"/>
    </source>
</evidence>
<dbReference type="OrthoDB" id="420398at2759"/>
<dbReference type="Proteomes" id="UP000186817">
    <property type="component" value="Unassembled WGS sequence"/>
</dbReference>
<gene>
    <name evidence="3" type="ORF">AK812_SmicGene11968</name>
</gene>
<keyword evidence="4" id="KW-1185">Reference proteome</keyword>
<feature type="chain" id="PRO_5012096175" description="Apple domain-containing protein" evidence="2">
    <location>
        <begin position="26"/>
        <end position="871"/>
    </location>
</feature>